<dbReference type="AlphaFoldDB" id="A0A915IUW0"/>
<sequence>MLTNQEQVHSTNECEALGQKFTLITDHQALVSILAQSSSRCKAHKFDRWHARLAEFDYDFQHKPGSDNIIPSMLSQLPQPPPTKVNSIVAENLLLKT</sequence>
<name>A0A915IUW0_ROMCU</name>
<dbReference type="WBParaSite" id="nRc.2.0.1.t17611-RA">
    <property type="protein sequence ID" value="nRc.2.0.1.t17611-RA"/>
    <property type="gene ID" value="nRc.2.0.1.g17611"/>
</dbReference>
<proteinExistence type="predicted"/>
<reference evidence="2" key="1">
    <citation type="submission" date="2022-11" db="UniProtKB">
        <authorList>
            <consortium name="WormBaseParasite"/>
        </authorList>
    </citation>
    <scope>IDENTIFICATION</scope>
</reference>
<organism evidence="1 2">
    <name type="scientific">Romanomermis culicivorax</name>
    <name type="common">Nematode worm</name>
    <dbReference type="NCBI Taxonomy" id="13658"/>
    <lineage>
        <taxon>Eukaryota</taxon>
        <taxon>Metazoa</taxon>
        <taxon>Ecdysozoa</taxon>
        <taxon>Nematoda</taxon>
        <taxon>Enoplea</taxon>
        <taxon>Dorylaimia</taxon>
        <taxon>Mermithida</taxon>
        <taxon>Mermithoidea</taxon>
        <taxon>Mermithidae</taxon>
        <taxon>Romanomermis</taxon>
    </lineage>
</organism>
<dbReference type="InterPro" id="IPR050951">
    <property type="entry name" value="Retrovirus_Pol_polyprotein"/>
</dbReference>
<evidence type="ECO:0000313" key="1">
    <source>
        <dbReference type="Proteomes" id="UP000887565"/>
    </source>
</evidence>
<dbReference type="Proteomes" id="UP000887565">
    <property type="component" value="Unplaced"/>
</dbReference>
<dbReference type="PANTHER" id="PTHR37984:SF15">
    <property type="entry name" value="INTEGRASE CATALYTIC DOMAIN-CONTAINING PROTEIN"/>
    <property type="match status" value="1"/>
</dbReference>
<dbReference type="PANTHER" id="PTHR37984">
    <property type="entry name" value="PROTEIN CBG26694"/>
    <property type="match status" value="1"/>
</dbReference>
<keyword evidence="1" id="KW-1185">Reference proteome</keyword>
<evidence type="ECO:0000313" key="2">
    <source>
        <dbReference type="WBParaSite" id="nRc.2.0.1.t17611-RA"/>
    </source>
</evidence>
<accession>A0A915IUW0</accession>
<protein>
    <submittedName>
        <fullName evidence="2">Reverse transcriptase RNase H-like domain-containing protein</fullName>
    </submittedName>
</protein>